<dbReference type="PANTHER" id="PTHR13754">
    <property type="entry name" value="METALLO-BETA-LACTAMASE SUPERFAMILY PROTEIN"/>
    <property type="match status" value="1"/>
</dbReference>
<dbReference type="OrthoDB" id="9803916at2"/>
<dbReference type="AlphaFoldDB" id="A0A5M9HVA0"/>
<evidence type="ECO:0000259" key="1">
    <source>
        <dbReference type="Pfam" id="PF00753"/>
    </source>
</evidence>
<comment type="caution">
    <text evidence="2">The sequence shown here is derived from an EMBL/GenBank/DDBJ whole genome shotgun (WGS) entry which is preliminary data.</text>
</comment>
<keyword evidence="2" id="KW-0378">Hydrolase</keyword>
<proteinExistence type="predicted"/>
<evidence type="ECO:0000313" key="2">
    <source>
        <dbReference type="EMBL" id="KAA8500483.1"/>
    </source>
</evidence>
<dbReference type="Gene3D" id="3.60.15.10">
    <property type="entry name" value="Ribonuclease Z/Hydroxyacylglutathione hydrolase-like"/>
    <property type="match status" value="1"/>
</dbReference>
<reference evidence="2" key="1">
    <citation type="submission" date="2019-07" db="EMBL/GenBank/DDBJ databases">
        <authorList>
            <person name="Wongkuna S."/>
            <person name="Scaria J."/>
        </authorList>
    </citation>
    <scope>NUCLEOTIDE SEQUENCE [LARGE SCALE GENOMIC DNA]</scope>
    <source>
        <strain evidence="2">SW178</strain>
    </source>
</reference>
<dbReference type="InterPro" id="IPR041712">
    <property type="entry name" value="DHPS-like_MBL-fold"/>
</dbReference>
<organism evidence="2 3">
    <name type="scientific">Mediterraneibacter catenae</name>
    <dbReference type="NCBI Taxonomy" id="2594882"/>
    <lineage>
        <taxon>Bacteria</taxon>
        <taxon>Bacillati</taxon>
        <taxon>Bacillota</taxon>
        <taxon>Clostridia</taxon>
        <taxon>Lachnospirales</taxon>
        <taxon>Lachnospiraceae</taxon>
        <taxon>Mediterraneibacter</taxon>
    </lineage>
</organism>
<dbReference type="InterPro" id="IPR036866">
    <property type="entry name" value="RibonucZ/Hydroxyglut_hydro"/>
</dbReference>
<dbReference type="RefSeq" id="WP_087151283.1">
    <property type="nucleotide sequence ID" value="NZ_VMSO01000024.1"/>
</dbReference>
<accession>A0A5M9HVA0</accession>
<dbReference type="Pfam" id="PF00753">
    <property type="entry name" value="Lactamase_B"/>
    <property type="match status" value="1"/>
</dbReference>
<dbReference type="InterPro" id="IPR052926">
    <property type="entry name" value="Metallo-beta-lactamase_dom"/>
</dbReference>
<name>A0A5M9HVA0_9FIRM</name>
<dbReference type="EMBL" id="VMSO01000024">
    <property type="protein sequence ID" value="KAA8500483.1"/>
    <property type="molecule type" value="Genomic_DNA"/>
</dbReference>
<protein>
    <submittedName>
        <fullName evidence="2">MBL fold metallo-hydrolase</fullName>
    </submittedName>
</protein>
<keyword evidence="3" id="KW-1185">Reference proteome</keyword>
<gene>
    <name evidence="2" type="ORF">FNY66_13440</name>
</gene>
<dbReference type="CDD" id="cd07713">
    <property type="entry name" value="DHPS-like_MBL-fold"/>
    <property type="match status" value="1"/>
</dbReference>
<evidence type="ECO:0000313" key="3">
    <source>
        <dbReference type="Proteomes" id="UP000322025"/>
    </source>
</evidence>
<dbReference type="Proteomes" id="UP000322025">
    <property type="component" value="Unassembled WGS sequence"/>
</dbReference>
<dbReference type="GO" id="GO:0016787">
    <property type="term" value="F:hydrolase activity"/>
    <property type="evidence" value="ECO:0007669"/>
    <property type="project" value="UniProtKB-KW"/>
</dbReference>
<feature type="domain" description="Metallo-beta-lactamase" evidence="1">
    <location>
        <begin position="21"/>
        <end position="105"/>
    </location>
</feature>
<dbReference type="PANTHER" id="PTHR13754:SF13">
    <property type="entry name" value="METALLO-BETA-LACTAMASE SUPERFAMILY PROTEIN (AFU_ORTHOLOGUE AFUA_3G07630)"/>
    <property type="match status" value="1"/>
</dbReference>
<dbReference type="InterPro" id="IPR001279">
    <property type="entry name" value="Metallo-B-lactamas"/>
</dbReference>
<sequence>MRATVLTDNTGNNELAGEWGLSFYIEYRDQKILLDAGQSGLFAENAEKLGINLADVDYAVLSHAHYDHVDGMPVFLEKNRTAKLYIKKPCGENCYDLKEGRMKYIGIMKGFLEKYKDRIVYVSGECRPGSGIWLIPHSRQTMEEAGEREHMYLKEESGWVPDCFAHEQSLVFEEESGLVVFNSCSHGGAANIISEVSAAFPGRKIRAMIGGFHLYNKSEQYVRALTEKLRATGVEEIYTGHCTGEEGYRIMRDVLGNMVHPLEVGLRIVL</sequence>
<dbReference type="GO" id="GO:0016740">
    <property type="term" value="F:transferase activity"/>
    <property type="evidence" value="ECO:0007669"/>
    <property type="project" value="TreeGrafter"/>
</dbReference>
<dbReference type="SUPFAM" id="SSF56281">
    <property type="entry name" value="Metallo-hydrolase/oxidoreductase"/>
    <property type="match status" value="1"/>
</dbReference>